<proteinExistence type="predicted"/>
<sequence length="407" mass="39592">MPGDPRWTGPPEAIAATFEAGSPASVISNNLVWATETSHHALAAGMSGANTASTLVSWHGFGANASAAAANGLNAGLQTIAGWTAHKIAVTQGAIDAFTTARSSVIPSVVSQTNRTEREAMDKANPGALWSLTPAIIERDLEYYGEHWPQNSTVGMGYSTAMSGFTAALGIPPPLAPVGASAAAPAEAGEAVSQAAAATGGQDGISLSSQAAQAAGQAPASSASGITDQLSSFTGPLQEAASSVVQPLSGVLQAPMQGVQSLSSLPSSLMGSTSGLFSSATAQQAAEAEAVAAPLGLSGGGAAGGLGAGAAGAAGSAAGAFPGAGLTSYTRPASTFEPVTGGRPTGLRTAAFNATEVSRPTSTVGSGVTGMPMAPAAMAARGNGEGPSQEAVTHARVVVPGDRVASE</sequence>
<evidence type="ECO:0000259" key="1">
    <source>
        <dbReference type="Pfam" id="PF00823"/>
    </source>
</evidence>
<evidence type="ECO:0000313" key="3">
    <source>
        <dbReference type="Proteomes" id="UP001056610"/>
    </source>
</evidence>
<evidence type="ECO:0000313" key="2">
    <source>
        <dbReference type="EMBL" id="UQX11068.1"/>
    </source>
</evidence>
<accession>A0ABY4QJB7</accession>
<reference evidence="2" key="1">
    <citation type="submission" date="2022-05" db="EMBL/GenBank/DDBJ databases">
        <title>A methanotrophic Mycobacterium dominates a cave microbial ecosystem.</title>
        <authorList>
            <person name="Van Spanning R.J.M."/>
            <person name="Guan Q."/>
            <person name="Melkonian C."/>
            <person name="Gallant J."/>
            <person name="Polerecky L."/>
            <person name="Flot J.-F."/>
            <person name="Brandt B.W."/>
            <person name="Braster M."/>
            <person name="Iturbe Espinoza P."/>
            <person name="Aerts J."/>
            <person name="Meima-Franke M."/>
            <person name="Piersma S.R."/>
            <person name="Bunduc C."/>
            <person name="Ummels R."/>
            <person name="Pain A."/>
            <person name="Fleming E.J."/>
            <person name="van der Wel N."/>
            <person name="Gherman V.D."/>
            <person name="Sarbu S.M."/>
            <person name="Bodelier P.L.E."/>
            <person name="Bitter W."/>
        </authorList>
    </citation>
    <scope>NUCLEOTIDE SEQUENCE</scope>
    <source>
        <strain evidence="2">Sulfur Cave</strain>
    </source>
</reference>
<gene>
    <name evidence="2" type="ORF">M5I08_00230</name>
</gene>
<keyword evidence="3" id="KW-1185">Reference proteome</keyword>
<feature type="domain" description="PPE" evidence="1">
    <location>
        <begin position="10"/>
        <end position="168"/>
    </location>
</feature>
<dbReference type="Proteomes" id="UP001056610">
    <property type="component" value="Chromosome"/>
</dbReference>
<dbReference type="RefSeq" id="WP_219068942.1">
    <property type="nucleotide sequence ID" value="NZ_CAJUXY010000046.1"/>
</dbReference>
<dbReference type="InterPro" id="IPR000030">
    <property type="entry name" value="PPE_dom"/>
</dbReference>
<name>A0ABY4QJB7_9MYCO</name>
<organism evidence="2 3">
    <name type="scientific">Candidatus Mycobacterium methanotrophicum</name>
    <dbReference type="NCBI Taxonomy" id="2943498"/>
    <lineage>
        <taxon>Bacteria</taxon>
        <taxon>Bacillati</taxon>
        <taxon>Actinomycetota</taxon>
        <taxon>Actinomycetes</taxon>
        <taxon>Mycobacteriales</taxon>
        <taxon>Mycobacteriaceae</taxon>
        <taxon>Mycobacterium</taxon>
    </lineage>
</organism>
<dbReference type="EMBL" id="CP097320">
    <property type="protein sequence ID" value="UQX11068.1"/>
    <property type="molecule type" value="Genomic_DNA"/>
</dbReference>
<dbReference type="Pfam" id="PF00823">
    <property type="entry name" value="PPE"/>
    <property type="match status" value="1"/>
</dbReference>
<protein>
    <submittedName>
        <fullName evidence="2">PPE domain-containing protein</fullName>
    </submittedName>
</protein>